<dbReference type="InterPro" id="IPR013783">
    <property type="entry name" value="Ig-like_fold"/>
</dbReference>
<dbReference type="Proteomes" id="UP000016666">
    <property type="component" value="Unassembled WGS sequence"/>
</dbReference>
<accession>U3HYM4</accession>
<protein>
    <recommendedName>
        <fullName evidence="2">Immunoglobulin V-set domain-containing protein</fullName>
    </recommendedName>
</protein>
<reference evidence="4" key="1">
    <citation type="submission" date="2017-10" db="EMBL/GenBank/DDBJ databases">
        <title>A new Pekin duck reference genome.</title>
        <authorList>
            <person name="Hou Z.-C."/>
            <person name="Zhou Z.-K."/>
            <person name="Zhu F."/>
            <person name="Hou S.-S."/>
        </authorList>
    </citation>
    <scope>NUCLEOTIDE SEQUENCE [LARGE SCALE GENOMIC DNA]</scope>
</reference>
<evidence type="ECO:0000313" key="3">
    <source>
        <dbReference type="Ensembl" id="ENSAPLP00000000094.2"/>
    </source>
</evidence>
<dbReference type="InterPro" id="IPR036179">
    <property type="entry name" value="Ig-like_dom_sf"/>
</dbReference>
<keyword evidence="4" id="KW-1185">Reference proteome</keyword>
<feature type="signal peptide" evidence="1">
    <location>
        <begin position="1"/>
        <end position="16"/>
    </location>
</feature>
<dbReference type="OMA" id="KNESHYT"/>
<feature type="chain" id="PRO_5045781890" description="Immunoglobulin V-set domain-containing protein" evidence="1">
    <location>
        <begin position="17"/>
        <end position="115"/>
    </location>
</feature>
<organism evidence="3 4">
    <name type="scientific">Anas platyrhynchos platyrhynchos</name>
    <name type="common">Northern mallard</name>
    <dbReference type="NCBI Taxonomy" id="8840"/>
    <lineage>
        <taxon>Eukaryota</taxon>
        <taxon>Metazoa</taxon>
        <taxon>Chordata</taxon>
        <taxon>Craniata</taxon>
        <taxon>Vertebrata</taxon>
        <taxon>Euteleostomi</taxon>
        <taxon>Archelosauria</taxon>
        <taxon>Archosauria</taxon>
        <taxon>Dinosauria</taxon>
        <taxon>Saurischia</taxon>
        <taxon>Theropoda</taxon>
        <taxon>Coelurosauria</taxon>
        <taxon>Aves</taxon>
        <taxon>Neognathae</taxon>
        <taxon>Galloanserae</taxon>
        <taxon>Anseriformes</taxon>
        <taxon>Anatidae</taxon>
        <taxon>Anatinae</taxon>
        <taxon>Anas</taxon>
    </lineage>
</organism>
<evidence type="ECO:0000313" key="4">
    <source>
        <dbReference type="Proteomes" id="UP000016666"/>
    </source>
</evidence>
<dbReference type="Pfam" id="PF07686">
    <property type="entry name" value="V-set"/>
    <property type="match status" value="1"/>
</dbReference>
<evidence type="ECO:0000259" key="2">
    <source>
        <dbReference type="Pfam" id="PF07686"/>
    </source>
</evidence>
<evidence type="ECO:0000256" key="1">
    <source>
        <dbReference type="SAM" id="SignalP"/>
    </source>
</evidence>
<reference evidence="3" key="2">
    <citation type="submission" date="2025-08" db="UniProtKB">
        <authorList>
            <consortium name="Ensembl"/>
        </authorList>
    </citation>
    <scope>IDENTIFICATION</scope>
</reference>
<dbReference type="InterPro" id="IPR013106">
    <property type="entry name" value="Ig_V-set"/>
</dbReference>
<dbReference type="STRING" id="8840.ENSAPLP00000000094"/>
<dbReference type="AlphaFoldDB" id="U3HYM4"/>
<dbReference type="Gene3D" id="2.60.40.10">
    <property type="entry name" value="Immunoglobulins"/>
    <property type="match status" value="1"/>
</dbReference>
<proteinExistence type="predicted"/>
<dbReference type="GeneTree" id="ENSGT00940000162998"/>
<dbReference type="Ensembl" id="ENSAPLT00000000662.2">
    <property type="protein sequence ID" value="ENSAPLP00000000094.2"/>
    <property type="gene ID" value="ENSAPLG00000000686.2"/>
</dbReference>
<feature type="domain" description="Immunoglobulin V-set" evidence="2">
    <location>
        <begin position="21"/>
        <end position="89"/>
    </location>
</feature>
<name>U3HYM4_ANAPP</name>
<dbReference type="SUPFAM" id="SSF48726">
    <property type="entry name" value="Immunoglobulin"/>
    <property type="match status" value="1"/>
</dbReference>
<sequence length="115" mass="12587">MSFFLFFVLAVAAGRAQVQQEPRAQTREGTGIDIACSHPNIQSNAYIHWYRQFPGQGPSFLVRAYSGSQDVTDPVGRLSVAGDRRSSTLNVLCVLSSEKKLSSAINRFLLPSPLS</sequence>
<keyword evidence="1" id="KW-0732">Signal</keyword>
<reference evidence="3" key="3">
    <citation type="submission" date="2025-09" db="UniProtKB">
        <authorList>
            <consortium name="Ensembl"/>
        </authorList>
    </citation>
    <scope>IDENTIFICATION</scope>
</reference>